<dbReference type="SMART" id="SM00028">
    <property type="entry name" value="TPR"/>
    <property type="match status" value="2"/>
</dbReference>
<organism evidence="7 8">
    <name type="scientific">Deinococcus radiophilus</name>
    <dbReference type="NCBI Taxonomy" id="32062"/>
    <lineage>
        <taxon>Bacteria</taxon>
        <taxon>Thermotogati</taxon>
        <taxon>Deinococcota</taxon>
        <taxon>Deinococci</taxon>
        <taxon>Deinococcales</taxon>
        <taxon>Deinococcaceae</taxon>
        <taxon>Deinococcus</taxon>
    </lineage>
</organism>
<evidence type="ECO:0000259" key="6">
    <source>
        <dbReference type="Pfam" id="PF13529"/>
    </source>
</evidence>
<name>A0A3S0JPU1_9DEIO</name>
<dbReference type="Proteomes" id="UP000277766">
    <property type="component" value="Unassembled WGS sequence"/>
</dbReference>
<comment type="caution">
    <text evidence="7">The sequence shown here is derived from an EMBL/GenBank/DDBJ whole genome shotgun (WGS) entry which is preliminary data.</text>
</comment>
<evidence type="ECO:0000256" key="3">
    <source>
        <dbReference type="PROSITE-ProRule" id="PRU00339"/>
    </source>
</evidence>
<reference evidence="7 8" key="1">
    <citation type="submission" date="2018-12" db="EMBL/GenBank/DDBJ databases">
        <title>Deinococcus radiophilus ATCC 27603 genome sequencing and assembly.</title>
        <authorList>
            <person name="Maclea K.S."/>
            <person name="Maynard C.R."/>
        </authorList>
    </citation>
    <scope>NUCLEOTIDE SEQUENCE [LARGE SCALE GENOMIC DNA]</scope>
    <source>
        <strain evidence="7 8">ATCC 27603</strain>
    </source>
</reference>
<dbReference type="PROSITE" id="PS50005">
    <property type="entry name" value="TPR"/>
    <property type="match status" value="1"/>
</dbReference>
<dbReference type="OrthoDB" id="59901at2"/>
<keyword evidence="8" id="KW-1185">Reference proteome</keyword>
<evidence type="ECO:0000256" key="1">
    <source>
        <dbReference type="ARBA" id="ARBA00022737"/>
    </source>
</evidence>
<keyword evidence="1" id="KW-0677">Repeat</keyword>
<evidence type="ECO:0000256" key="2">
    <source>
        <dbReference type="ARBA" id="ARBA00022803"/>
    </source>
</evidence>
<dbReference type="InterPro" id="IPR039564">
    <property type="entry name" value="Peptidase_C39-like"/>
</dbReference>
<dbReference type="InterPro" id="IPR019734">
    <property type="entry name" value="TPR_rpt"/>
</dbReference>
<dbReference type="EMBL" id="RXPE01000015">
    <property type="protein sequence ID" value="RTR26505.1"/>
    <property type="molecule type" value="Genomic_DNA"/>
</dbReference>
<evidence type="ECO:0000256" key="5">
    <source>
        <dbReference type="SAM" id="SignalP"/>
    </source>
</evidence>
<dbReference type="AlphaFoldDB" id="A0A3S0JPU1"/>
<feature type="region of interest" description="Disordered" evidence="4">
    <location>
        <begin position="29"/>
        <end position="94"/>
    </location>
</feature>
<dbReference type="Gene3D" id="1.25.40.10">
    <property type="entry name" value="Tetratricopeptide repeat domain"/>
    <property type="match status" value="1"/>
</dbReference>
<proteinExistence type="predicted"/>
<feature type="domain" description="Peptidase C39-like" evidence="6">
    <location>
        <begin position="112"/>
        <end position="220"/>
    </location>
</feature>
<protein>
    <submittedName>
        <fullName evidence="7">Tetratricopeptide repeat protein</fullName>
    </submittedName>
</protein>
<dbReference type="InterPro" id="IPR013105">
    <property type="entry name" value="TPR_2"/>
</dbReference>
<dbReference type="InterPro" id="IPR011990">
    <property type="entry name" value="TPR-like_helical_dom_sf"/>
</dbReference>
<evidence type="ECO:0000313" key="8">
    <source>
        <dbReference type="Proteomes" id="UP000277766"/>
    </source>
</evidence>
<dbReference type="SUPFAM" id="SSF48452">
    <property type="entry name" value="TPR-like"/>
    <property type="match status" value="1"/>
</dbReference>
<dbReference type="RefSeq" id="WP_126352251.1">
    <property type="nucleotide sequence ID" value="NZ_RXPE01000015.1"/>
</dbReference>
<gene>
    <name evidence="7" type="ORF">EJ104_08095</name>
</gene>
<dbReference type="Pfam" id="PF13529">
    <property type="entry name" value="Peptidase_C39_2"/>
    <property type="match status" value="1"/>
</dbReference>
<feature type="compositionally biased region" description="Low complexity" evidence="4">
    <location>
        <begin position="39"/>
        <end position="66"/>
    </location>
</feature>
<evidence type="ECO:0000313" key="7">
    <source>
        <dbReference type="EMBL" id="RTR26505.1"/>
    </source>
</evidence>
<feature type="chain" id="PRO_5018562204" evidence="5">
    <location>
        <begin position="27"/>
        <end position="414"/>
    </location>
</feature>
<feature type="repeat" description="TPR" evidence="3">
    <location>
        <begin position="371"/>
        <end position="404"/>
    </location>
</feature>
<keyword evidence="5" id="KW-0732">Signal</keyword>
<sequence>MNGFPLLAGGLLITAALALGLQTLQAAPESAATPPPAEVAPAPALPATEPLPATSQEQAAPTPDATEAAEEARSEVIPTPEVTAAEVSAPPTPTLPASASLPGLRHEYQRLNNCGPATLGTAMSVWGTPDTQYDIAPAVRPAAGDVNVTPAELAAYARAQGLDTHLAPGGSIDLIRGLLSEGIPVIVHTWFVTDDGGMGHFRVLTGYDDAAQKFLALDSYLGPLGMDYAAFDELWRTFGRTYLAVYPPEQGAAVTALLGDQADPQVAKQSHLEAALAEAQARDDAVGWLTAGQAALNIGDARMASLYFDRAFAAAPNPALDPTRPSWVQGGLPWRTLWYTFGPLEAYTRTARYADVLRLSGNILRDVPSHEEAHYWRGRALAGLGRTAEARAAYTEALRLRPQFAAAQQALARL</sequence>
<evidence type="ECO:0000256" key="4">
    <source>
        <dbReference type="SAM" id="MobiDB-lite"/>
    </source>
</evidence>
<dbReference type="Pfam" id="PF07719">
    <property type="entry name" value="TPR_2"/>
    <property type="match status" value="1"/>
</dbReference>
<feature type="signal peptide" evidence="5">
    <location>
        <begin position="1"/>
        <end position="26"/>
    </location>
</feature>
<accession>A0A3S0JPU1</accession>
<keyword evidence="2 3" id="KW-0802">TPR repeat</keyword>
<dbReference type="Gene3D" id="3.90.70.10">
    <property type="entry name" value="Cysteine proteinases"/>
    <property type="match status" value="1"/>
</dbReference>